<dbReference type="GO" id="GO:0032587">
    <property type="term" value="C:ruffle membrane"/>
    <property type="evidence" value="ECO:0007669"/>
    <property type="project" value="TreeGrafter"/>
</dbReference>
<evidence type="ECO:0000256" key="17">
    <source>
        <dbReference type="SAM" id="SignalP"/>
    </source>
</evidence>
<dbReference type="Pfam" id="PF00169">
    <property type="entry name" value="PH"/>
    <property type="match status" value="1"/>
</dbReference>
<feature type="compositionally biased region" description="Basic residues" evidence="16">
    <location>
        <begin position="1220"/>
        <end position="1230"/>
    </location>
</feature>
<name>A0AAD9KZP1_RIDPI</name>
<feature type="domain" description="C2" evidence="21">
    <location>
        <begin position="1018"/>
        <end position="1141"/>
    </location>
</feature>
<feature type="domain" description="SH2" evidence="18">
    <location>
        <begin position="491"/>
        <end position="592"/>
    </location>
</feature>
<dbReference type="SUPFAM" id="SSF49562">
    <property type="entry name" value="C2 domain (Calcium/lipid-binding domain, CaLB)"/>
    <property type="match status" value="1"/>
</dbReference>
<dbReference type="SUPFAM" id="SSF50044">
    <property type="entry name" value="SH3-domain"/>
    <property type="match status" value="1"/>
</dbReference>
<keyword evidence="2 13" id="KW-0728">SH3 domain</keyword>
<dbReference type="PROSITE" id="PS50001">
    <property type="entry name" value="SH2"/>
    <property type="match status" value="2"/>
</dbReference>
<dbReference type="FunFam" id="3.30.505.10:FF:000011">
    <property type="entry name" value="1-phosphatidylinositol 4,5-bisphosphate phosphodiesterase gamma"/>
    <property type="match status" value="1"/>
</dbReference>
<dbReference type="Pfam" id="PF00018">
    <property type="entry name" value="SH3_1"/>
    <property type="match status" value="1"/>
</dbReference>
<dbReference type="SMART" id="SM00149">
    <property type="entry name" value="PLCYc"/>
    <property type="match status" value="1"/>
</dbReference>
<dbReference type="AlphaFoldDB" id="A0AAD9KZP1"/>
<feature type="domain" description="SH2" evidence="18">
    <location>
        <begin position="603"/>
        <end position="697"/>
    </location>
</feature>
<dbReference type="PROSITE" id="PS50008">
    <property type="entry name" value="PIPLC_Y_DOMAIN"/>
    <property type="match status" value="1"/>
</dbReference>
<keyword evidence="3" id="KW-0597">Phosphoprotein</keyword>
<dbReference type="FunFam" id="3.30.505.10:FF:000009">
    <property type="entry name" value="1-phosphatidylinositol 4,5-bisphosphate phosphodiesterase gamma"/>
    <property type="match status" value="1"/>
</dbReference>
<dbReference type="SMART" id="SM00252">
    <property type="entry name" value="SH2"/>
    <property type="match status" value="2"/>
</dbReference>
<evidence type="ECO:0000256" key="11">
    <source>
        <dbReference type="PIRNR" id="PIRNR000952"/>
    </source>
</evidence>
<dbReference type="GO" id="GO:0004435">
    <property type="term" value="F:phosphatidylinositol-4,5-bisphosphate phospholipase C activity"/>
    <property type="evidence" value="ECO:0007669"/>
    <property type="project" value="UniProtKB-UniRule"/>
</dbReference>
<dbReference type="SUPFAM" id="SSF47473">
    <property type="entry name" value="EF-hand"/>
    <property type="match status" value="1"/>
</dbReference>
<dbReference type="GO" id="GO:0051209">
    <property type="term" value="P:release of sequestered calcium ion into cytosol"/>
    <property type="evidence" value="ECO:0007669"/>
    <property type="project" value="TreeGrafter"/>
</dbReference>
<evidence type="ECO:0000256" key="1">
    <source>
        <dbReference type="ARBA" id="ARBA00001913"/>
    </source>
</evidence>
<dbReference type="InterPro" id="IPR035023">
    <property type="entry name" value="PLC-gamma_C-SH2"/>
</dbReference>
<dbReference type="PROSITE" id="PS50003">
    <property type="entry name" value="PH_DOMAIN"/>
    <property type="match status" value="2"/>
</dbReference>
<dbReference type="PROSITE" id="PS50004">
    <property type="entry name" value="C2"/>
    <property type="match status" value="1"/>
</dbReference>
<dbReference type="CDD" id="cd09932">
    <property type="entry name" value="SH2_C-SH2_PLC_gamma_like"/>
    <property type="match status" value="1"/>
</dbReference>
<comment type="cofactor">
    <cofactor evidence="1">
        <name>Ca(2+)</name>
        <dbReference type="ChEBI" id="CHEBI:29108"/>
    </cofactor>
</comment>
<dbReference type="PRINTS" id="PR00401">
    <property type="entry name" value="SH2DOMAIN"/>
</dbReference>
<keyword evidence="8 12" id="KW-0727">SH2 domain</keyword>
<dbReference type="InterPro" id="IPR000980">
    <property type="entry name" value="SH2"/>
</dbReference>
<dbReference type="PRINTS" id="PR00390">
    <property type="entry name" value="PHPHLIPASEC"/>
</dbReference>
<evidence type="ECO:0000256" key="10">
    <source>
        <dbReference type="ARBA" id="ARBA00023224"/>
    </source>
</evidence>
<keyword evidence="6" id="KW-0106">Calcium</keyword>
<keyword evidence="9 11" id="KW-0443">Lipid metabolism</keyword>
<comment type="catalytic activity">
    <reaction evidence="11 14">
        <text>a 1,2-diacyl-sn-glycero-3-phospho-(1D-myo-inositol-4,5-bisphosphate) + H2O = 1D-myo-inositol 1,4,5-trisphosphate + a 1,2-diacyl-sn-glycerol + H(+)</text>
        <dbReference type="Rhea" id="RHEA:33179"/>
        <dbReference type="ChEBI" id="CHEBI:15377"/>
        <dbReference type="ChEBI" id="CHEBI:15378"/>
        <dbReference type="ChEBI" id="CHEBI:17815"/>
        <dbReference type="ChEBI" id="CHEBI:58456"/>
        <dbReference type="ChEBI" id="CHEBI:203600"/>
        <dbReference type="EC" id="3.1.4.11"/>
    </reaction>
</comment>
<dbReference type="InterPro" id="IPR035024">
    <property type="entry name" value="PLC-gamma_N-SH2"/>
</dbReference>
<evidence type="ECO:0000256" key="8">
    <source>
        <dbReference type="ARBA" id="ARBA00022999"/>
    </source>
</evidence>
<dbReference type="Pfam" id="PF00387">
    <property type="entry name" value="PI-PLC-Y"/>
    <property type="match status" value="1"/>
</dbReference>
<keyword evidence="5 11" id="KW-0378">Hydrolase</keyword>
<dbReference type="InterPro" id="IPR001192">
    <property type="entry name" value="PI-PLC_fam"/>
</dbReference>
<evidence type="ECO:0000256" key="5">
    <source>
        <dbReference type="ARBA" id="ARBA00022801"/>
    </source>
</evidence>
<dbReference type="FunFam" id="3.20.20.190:FF:000004">
    <property type="entry name" value="1-phosphatidylinositol 4,5-bisphosphate phosphodiesterase gamma"/>
    <property type="match status" value="1"/>
</dbReference>
<gene>
    <name evidence="23" type="ORF">NP493_448g01053</name>
</gene>
<evidence type="ECO:0000259" key="22">
    <source>
        <dbReference type="PROSITE" id="PS50008"/>
    </source>
</evidence>
<dbReference type="SUPFAM" id="SSF51695">
    <property type="entry name" value="PLC-like phosphodiesterases"/>
    <property type="match status" value="1"/>
</dbReference>
<dbReference type="FunFam" id="3.20.20.190:FF:000007">
    <property type="entry name" value="1-phosphatidylinositol 4,5-bisphosphate phosphodiesterase gamma"/>
    <property type="match status" value="1"/>
</dbReference>
<dbReference type="InterPro" id="IPR001849">
    <property type="entry name" value="PH_domain"/>
</dbReference>
<feature type="region of interest" description="Disordered" evidence="16">
    <location>
        <begin position="1218"/>
        <end position="1241"/>
    </location>
</feature>
<feature type="compositionally biased region" description="Polar residues" evidence="16">
    <location>
        <begin position="1231"/>
        <end position="1241"/>
    </location>
</feature>
<evidence type="ECO:0000256" key="14">
    <source>
        <dbReference type="RuleBase" id="RU361133"/>
    </source>
</evidence>
<dbReference type="SUPFAM" id="SSF55550">
    <property type="entry name" value="SH2 domain"/>
    <property type="match status" value="2"/>
</dbReference>
<dbReference type="InterPro" id="IPR057061">
    <property type="entry name" value="PLCG_EF-hand_2"/>
</dbReference>
<evidence type="ECO:0000259" key="18">
    <source>
        <dbReference type="PROSITE" id="PS50001"/>
    </source>
</evidence>
<dbReference type="Gene3D" id="2.60.40.150">
    <property type="entry name" value="C2 domain"/>
    <property type="match status" value="1"/>
</dbReference>
<dbReference type="InterPro" id="IPR036860">
    <property type="entry name" value="SH2_dom_sf"/>
</dbReference>
<dbReference type="Pfam" id="PF00017">
    <property type="entry name" value="SH2"/>
    <property type="match status" value="2"/>
</dbReference>
<dbReference type="PROSITE" id="PS50002">
    <property type="entry name" value="SH3"/>
    <property type="match status" value="1"/>
</dbReference>
<evidence type="ECO:0000256" key="6">
    <source>
        <dbReference type="ARBA" id="ARBA00022837"/>
    </source>
</evidence>
<dbReference type="Pfam" id="PF23583">
    <property type="entry name" value="EF_HAND_2_PLCG"/>
    <property type="match status" value="1"/>
</dbReference>
<evidence type="ECO:0000256" key="4">
    <source>
        <dbReference type="ARBA" id="ARBA00022737"/>
    </source>
</evidence>
<evidence type="ECO:0000259" key="21">
    <source>
        <dbReference type="PROSITE" id="PS50004"/>
    </source>
</evidence>
<evidence type="ECO:0000256" key="9">
    <source>
        <dbReference type="ARBA" id="ARBA00023098"/>
    </source>
</evidence>
<evidence type="ECO:0000256" key="15">
    <source>
        <dbReference type="SAM" id="Coils"/>
    </source>
</evidence>
<dbReference type="Pfam" id="PF00168">
    <property type="entry name" value="C2"/>
    <property type="match status" value="1"/>
</dbReference>
<sequence>MFVALLRQLGLLVSVNLREVKEIRPGRNSKDFDKWQDEAKRLDSGTCFVLYYGQEFRLNTVSLVAASKAEYKLWVNGLEILVKDTLKSSYPLQVERWLRKEFYNMESRMNTVNLRDVKGWMPRINYKISTSKLREKYQAVDPAMRELNFEAFSILYQNLIQTPEVFAEHFQGYFSSENREKMTMVDFQKFLKFEQKEVMASNMKAVKEHMLEYLDDPRRGAGEVYFTQQEFLDYVYSKQNSIWDEVLAQQYCDMDQSMTSYWIASSHNTYLTGDQFSSESSCEAYARILRTGCRCIELDCWDGPDGYPHIYHGHTLTSKIRFMDVLNTIKEHAFVASEYPLILSLEDHCSLVQQRNMANAFKEVFGDQLLTSPVDPNGTAMPSPNQLKHKIILKHKKLSEGGEGDIQVDDGVLDPSDLSNSVKNGILFLEDPVDKEWNPHFFALTSTKLHYTEETNTINQNDEDEEATNQINTEHEQQQLANEELHYGEKWYHGKLENRRHGAEALLKQYSYMGDGTFLVRESDTFVGDFSLSFWRKNCVNHCRIRSRQERGQTKYYLIDNVFFDNLYDLITYYRSSPLRTHDFQQILTHPVPQPQSHQGKEWYHDQLSREEAESMLCRIPYDGAFLVRRRDTNPHDTDSSQFAISFRAEGKIKHCRIKHEGRLFIIGNATFESLLELVQYYEKQPLYRRMKLRYPVNDQLVRQIGTCPDEAAIYGPSDLYMNPNDLSPKDPDEGAIYTTGELYTNPNDFLPSKITVRALYDYNAQREDELSFCARAVITNVLKHDGGWWQGDHGGKDKMWFPCNYVEELEQTTSDTPLGALQKGTIDLTGYCVDRLLDGKGGRPFVFRISSHEGQVMELAADSEAELNDWMASIRSCTSNADTKVKQTHQQERTKRIAKELSDLVVYCQPVTFNACQSNGNFTQMSSFPETKMDKWASRKYGKELLQYNRVQFSRVYPKGQRIDSSNYNPMPMWNCGSHMVALNYQTPDRSMQLNDGRFSVNSRSGYVLQPACMREKDYHPFDRLPIEGIINPKTIILTIIGARHLVKTGRGIASPFVEVEVVGADYDTINKYKTGTTADNGFNPVWNETCEFDIINPTMAMIRIVVQDEDMFGDPNFVGQATFPVPYIKTGYRSVPLKNGFCEELELASLLVHVDTRNPMDEDEDIYGKIQELRDRSQQLNQKIEVCTRLNDKKEMEHVREQLRVVETQLLQQSQERVRRRTIHKHRVPSTTGSDASQK</sequence>
<feature type="coiled-coil region" evidence="15">
    <location>
        <begin position="1172"/>
        <end position="1218"/>
    </location>
</feature>
<dbReference type="InterPro" id="IPR000909">
    <property type="entry name" value="PLipase_C_PInositol-sp_X_dom"/>
</dbReference>
<evidence type="ECO:0000256" key="16">
    <source>
        <dbReference type="SAM" id="MobiDB-lite"/>
    </source>
</evidence>
<dbReference type="FunFam" id="2.30.30.40:FF:000119">
    <property type="entry name" value="1-phosphatidylinositol 4,5-bisphosphate phosphodiesterase gamma"/>
    <property type="match status" value="1"/>
</dbReference>
<feature type="domain" description="SH3" evidence="19">
    <location>
        <begin position="752"/>
        <end position="812"/>
    </location>
</feature>
<evidence type="ECO:0000256" key="12">
    <source>
        <dbReference type="PROSITE-ProRule" id="PRU00191"/>
    </source>
</evidence>
<evidence type="ECO:0000259" key="19">
    <source>
        <dbReference type="PROSITE" id="PS50002"/>
    </source>
</evidence>
<comment type="caution">
    <text evidence="23">The sequence shown here is derived from an EMBL/GenBank/DDBJ whole genome shotgun (WGS) entry which is preliminary data.</text>
</comment>
<dbReference type="SMART" id="SM00233">
    <property type="entry name" value="PH"/>
    <property type="match status" value="1"/>
</dbReference>
<dbReference type="SUPFAM" id="SSF50729">
    <property type="entry name" value="PH domain-like"/>
    <property type="match status" value="2"/>
</dbReference>
<reference evidence="23" key="1">
    <citation type="journal article" date="2023" name="Mol. Biol. Evol.">
        <title>Third-Generation Sequencing Reveals the Adaptive Role of the Epigenome in Three Deep-Sea Polychaetes.</title>
        <authorList>
            <person name="Perez M."/>
            <person name="Aroh O."/>
            <person name="Sun Y."/>
            <person name="Lan Y."/>
            <person name="Juniper S.K."/>
            <person name="Young C.R."/>
            <person name="Angers B."/>
            <person name="Qian P.Y."/>
        </authorList>
    </citation>
    <scope>NUCLEOTIDE SEQUENCE</scope>
    <source>
        <strain evidence="23">R07B-5</strain>
    </source>
</reference>
<evidence type="ECO:0000256" key="13">
    <source>
        <dbReference type="PROSITE-ProRule" id="PRU00192"/>
    </source>
</evidence>
<dbReference type="Gene3D" id="2.30.29.30">
    <property type="entry name" value="Pleckstrin-homology domain (PH domain)/Phosphotyrosine-binding domain (PTB)"/>
    <property type="match status" value="2"/>
</dbReference>
<dbReference type="CDD" id="cd16201">
    <property type="entry name" value="EFh_PI-PLCgamma"/>
    <property type="match status" value="1"/>
</dbReference>
<dbReference type="SMART" id="SM00239">
    <property type="entry name" value="C2"/>
    <property type="match status" value="1"/>
</dbReference>
<dbReference type="Gene3D" id="2.30.30.40">
    <property type="entry name" value="SH3 Domains"/>
    <property type="match status" value="1"/>
</dbReference>
<keyword evidence="4" id="KW-0677">Repeat</keyword>
<dbReference type="InterPro" id="IPR017946">
    <property type="entry name" value="PLC-like_Pdiesterase_TIM-brl"/>
</dbReference>
<feature type="chain" id="PRO_5042288614" description="1-phosphatidylinositol 4,5-bisphosphate phosphodiesterase gamma" evidence="17">
    <location>
        <begin position="18"/>
        <end position="1241"/>
    </location>
</feature>
<keyword evidence="17" id="KW-0732">Signal</keyword>
<protein>
    <recommendedName>
        <fullName evidence="11">1-phosphatidylinositol 4,5-bisphosphate phosphodiesterase gamma</fullName>
        <ecNumber evidence="11">3.1.4.11</ecNumber>
    </recommendedName>
</protein>
<dbReference type="GO" id="GO:0009395">
    <property type="term" value="P:phospholipid catabolic process"/>
    <property type="evidence" value="ECO:0007669"/>
    <property type="project" value="UniProtKB-UniRule"/>
</dbReference>
<evidence type="ECO:0000313" key="23">
    <source>
        <dbReference type="EMBL" id="KAK2180275.1"/>
    </source>
</evidence>
<dbReference type="EC" id="3.1.4.11" evidence="11"/>
<keyword evidence="10 11" id="KW-0807">Transducer</keyword>
<dbReference type="CDD" id="cd11825">
    <property type="entry name" value="SH3_PLCgamma"/>
    <property type="match status" value="1"/>
</dbReference>
<dbReference type="InterPro" id="IPR016279">
    <property type="entry name" value="PLC-gamma"/>
</dbReference>
<accession>A0AAD9KZP1</accession>
<feature type="signal peptide" evidence="17">
    <location>
        <begin position="1"/>
        <end position="17"/>
    </location>
</feature>
<dbReference type="Gene3D" id="3.20.20.190">
    <property type="entry name" value="Phosphatidylinositol (PI) phosphodiesterase"/>
    <property type="match status" value="2"/>
</dbReference>
<dbReference type="CDD" id="cd10341">
    <property type="entry name" value="SH2_N-SH2_PLC_gamma_like"/>
    <property type="match status" value="1"/>
</dbReference>
<dbReference type="Gene3D" id="3.30.505.10">
    <property type="entry name" value="SH2 domain"/>
    <property type="match status" value="2"/>
</dbReference>
<dbReference type="EMBL" id="JAODUO010000450">
    <property type="protein sequence ID" value="KAK2180275.1"/>
    <property type="molecule type" value="Genomic_DNA"/>
</dbReference>
<dbReference type="PIRSF" id="PIRSF000952">
    <property type="entry name" value="PLC-gamma"/>
    <property type="match status" value="1"/>
</dbReference>
<dbReference type="GO" id="GO:0010634">
    <property type="term" value="P:positive regulation of epithelial cell migration"/>
    <property type="evidence" value="ECO:0007669"/>
    <property type="project" value="TreeGrafter"/>
</dbReference>
<dbReference type="GO" id="GO:0046488">
    <property type="term" value="P:phosphatidylinositol metabolic process"/>
    <property type="evidence" value="ECO:0007669"/>
    <property type="project" value="TreeGrafter"/>
</dbReference>
<dbReference type="SMART" id="SM00326">
    <property type="entry name" value="SH3"/>
    <property type="match status" value="1"/>
</dbReference>
<evidence type="ECO:0000256" key="7">
    <source>
        <dbReference type="ARBA" id="ARBA00022963"/>
    </source>
</evidence>
<dbReference type="GO" id="GO:0048015">
    <property type="term" value="P:phosphatidylinositol-mediated signaling"/>
    <property type="evidence" value="ECO:0007669"/>
    <property type="project" value="TreeGrafter"/>
</dbReference>
<dbReference type="InterPro" id="IPR001452">
    <property type="entry name" value="SH3_domain"/>
</dbReference>
<dbReference type="SMART" id="SM00148">
    <property type="entry name" value="PLCXc"/>
    <property type="match status" value="1"/>
</dbReference>
<dbReference type="InterPro" id="IPR000008">
    <property type="entry name" value="C2_dom"/>
</dbReference>
<feature type="domain" description="PH" evidence="20">
    <location>
        <begin position="824"/>
        <end position="880"/>
    </location>
</feature>
<evidence type="ECO:0000256" key="2">
    <source>
        <dbReference type="ARBA" id="ARBA00022443"/>
    </source>
</evidence>
<dbReference type="InterPro" id="IPR011993">
    <property type="entry name" value="PH-like_dom_sf"/>
</dbReference>
<organism evidence="23 24">
    <name type="scientific">Ridgeia piscesae</name>
    <name type="common">Tubeworm</name>
    <dbReference type="NCBI Taxonomy" id="27915"/>
    <lineage>
        <taxon>Eukaryota</taxon>
        <taxon>Metazoa</taxon>
        <taxon>Spiralia</taxon>
        <taxon>Lophotrochozoa</taxon>
        <taxon>Annelida</taxon>
        <taxon>Polychaeta</taxon>
        <taxon>Sedentaria</taxon>
        <taxon>Canalipalpata</taxon>
        <taxon>Sabellida</taxon>
        <taxon>Siboglinidae</taxon>
        <taxon>Ridgeia</taxon>
    </lineage>
</organism>
<dbReference type="InterPro" id="IPR035892">
    <property type="entry name" value="C2_domain_sf"/>
</dbReference>
<proteinExistence type="predicted"/>
<dbReference type="InterPro" id="IPR036028">
    <property type="entry name" value="SH3-like_dom_sf"/>
</dbReference>
<evidence type="ECO:0000256" key="3">
    <source>
        <dbReference type="ARBA" id="ARBA00022553"/>
    </source>
</evidence>
<dbReference type="PANTHER" id="PTHR10336">
    <property type="entry name" value="PHOSPHOINOSITIDE-SPECIFIC PHOSPHOLIPASE C FAMILY PROTEIN"/>
    <property type="match status" value="1"/>
</dbReference>
<dbReference type="InterPro" id="IPR011992">
    <property type="entry name" value="EF-hand-dom_pair"/>
</dbReference>
<keyword evidence="15" id="KW-0175">Coiled coil</keyword>
<evidence type="ECO:0000259" key="20">
    <source>
        <dbReference type="PROSITE" id="PS50003"/>
    </source>
</evidence>
<dbReference type="CDD" id="cd00275">
    <property type="entry name" value="C2_PLC_like"/>
    <property type="match status" value="1"/>
</dbReference>
<evidence type="ECO:0000313" key="24">
    <source>
        <dbReference type="Proteomes" id="UP001209878"/>
    </source>
</evidence>
<dbReference type="Proteomes" id="UP001209878">
    <property type="component" value="Unassembled WGS sequence"/>
</dbReference>
<keyword evidence="7 11" id="KW-0442">Lipid degradation</keyword>
<keyword evidence="24" id="KW-1185">Reference proteome</keyword>
<dbReference type="InterPro" id="IPR056586">
    <property type="entry name" value="EF-hand_PLCG1"/>
</dbReference>
<dbReference type="InterPro" id="IPR001711">
    <property type="entry name" value="PLipase_C_Pinositol-sp_Y"/>
</dbReference>
<dbReference type="Pfam" id="PF00388">
    <property type="entry name" value="PI-PLC-X"/>
    <property type="match status" value="1"/>
</dbReference>
<feature type="domain" description="PI-PLC Y-box" evidence="22">
    <location>
        <begin position="902"/>
        <end position="1016"/>
    </location>
</feature>
<feature type="domain" description="PH" evidence="20">
    <location>
        <begin position="1"/>
        <end position="83"/>
    </location>
</feature>
<dbReference type="PANTHER" id="PTHR10336:SF159">
    <property type="entry name" value="1-PHOSPHATIDYLINOSITOL 4,5-BISPHOSPHATE PHOSPHODIESTERASE GAMMA"/>
    <property type="match status" value="1"/>
</dbReference>
<dbReference type="PROSITE" id="PS50007">
    <property type="entry name" value="PIPLC_X_DOMAIN"/>
    <property type="match status" value="1"/>
</dbReference>
<comment type="function">
    <text evidence="11">Mediates the production of the second messenger molecules diacylglycerol (DAG) and inositol 1,4,5-trisphosphate (IP3). Plays an important role in the regulation of intracellular signaling cascades.</text>
</comment>
<dbReference type="Pfam" id="PF23329">
    <property type="entry name" value="EF_HAND_1_PLCG"/>
    <property type="match status" value="1"/>
</dbReference>